<evidence type="ECO:0000313" key="5">
    <source>
        <dbReference type="EMBL" id="WZK87063.1"/>
    </source>
</evidence>
<dbReference type="PANTHER" id="PTHR43280:SF28">
    <property type="entry name" value="HTH-TYPE TRANSCRIPTIONAL ACTIVATOR RHAS"/>
    <property type="match status" value="1"/>
</dbReference>
<dbReference type="SMART" id="SM00342">
    <property type="entry name" value="HTH_ARAC"/>
    <property type="match status" value="1"/>
</dbReference>
<gene>
    <name evidence="5" type="ORF">QEZ52_10475</name>
</gene>
<reference evidence="5 6" key="1">
    <citation type="submission" date="2023-04" db="EMBL/GenBank/DDBJ databases">
        <title>Complete genome sequence of Alisedimentitalea scapharcae.</title>
        <authorList>
            <person name="Rong J.-C."/>
            <person name="Yi M.-L."/>
            <person name="Zhao Q."/>
        </authorList>
    </citation>
    <scope>NUCLEOTIDE SEQUENCE [LARGE SCALE GENOMIC DNA]</scope>
    <source>
        <strain evidence="5 6">KCTC 42119</strain>
    </source>
</reference>
<accession>A0ABZ2XMF4</accession>
<evidence type="ECO:0000256" key="1">
    <source>
        <dbReference type="ARBA" id="ARBA00023015"/>
    </source>
</evidence>
<feature type="domain" description="HTH araC/xylS-type" evidence="4">
    <location>
        <begin position="166"/>
        <end position="264"/>
    </location>
</feature>
<keyword evidence="3" id="KW-0804">Transcription</keyword>
<evidence type="ECO:0000256" key="3">
    <source>
        <dbReference type="ARBA" id="ARBA00023163"/>
    </source>
</evidence>
<dbReference type="InterPro" id="IPR009057">
    <property type="entry name" value="Homeodomain-like_sf"/>
</dbReference>
<dbReference type="SUPFAM" id="SSF46689">
    <property type="entry name" value="Homeodomain-like"/>
    <property type="match status" value="1"/>
</dbReference>
<dbReference type="PROSITE" id="PS01124">
    <property type="entry name" value="HTH_ARAC_FAMILY_2"/>
    <property type="match status" value="1"/>
</dbReference>
<dbReference type="Gene3D" id="1.10.10.60">
    <property type="entry name" value="Homeodomain-like"/>
    <property type="match status" value="1"/>
</dbReference>
<evidence type="ECO:0000259" key="4">
    <source>
        <dbReference type="PROSITE" id="PS01124"/>
    </source>
</evidence>
<keyword evidence="6" id="KW-1185">Reference proteome</keyword>
<dbReference type="PROSITE" id="PS00041">
    <property type="entry name" value="HTH_ARAC_FAMILY_1"/>
    <property type="match status" value="1"/>
</dbReference>
<dbReference type="Pfam" id="PF12833">
    <property type="entry name" value="HTH_18"/>
    <property type="match status" value="1"/>
</dbReference>
<dbReference type="InterPro" id="IPR018062">
    <property type="entry name" value="HTH_AraC-typ_CS"/>
</dbReference>
<dbReference type="InterPro" id="IPR020449">
    <property type="entry name" value="Tscrpt_reg_AraC-type_HTH"/>
</dbReference>
<proteinExistence type="predicted"/>
<organism evidence="5 6">
    <name type="scientific">Aliisedimentitalea scapharcae</name>
    <dbReference type="NCBI Taxonomy" id="1524259"/>
    <lineage>
        <taxon>Bacteria</taxon>
        <taxon>Pseudomonadati</taxon>
        <taxon>Pseudomonadota</taxon>
        <taxon>Alphaproteobacteria</taxon>
        <taxon>Rhodobacterales</taxon>
        <taxon>Roseobacteraceae</taxon>
        <taxon>Aliisedimentitalea</taxon>
    </lineage>
</organism>
<keyword evidence="2" id="KW-0238">DNA-binding</keyword>
<protein>
    <submittedName>
        <fullName evidence="5">AraC family transcriptional regulator</fullName>
    </submittedName>
</protein>
<dbReference type="RefSeq" id="WP_406644288.1">
    <property type="nucleotide sequence ID" value="NZ_CP123584.1"/>
</dbReference>
<evidence type="ECO:0000313" key="6">
    <source>
        <dbReference type="Proteomes" id="UP001623232"/>
    </source>
</evidence>
<keyword evidence="1" id="KW-0805">Transcription regulation</keyword>
<evidence type="ECO:0000256" key="2">
    <source>
        <dbReference type="ARBA" id="ARBA00023125"/>
    </source>
</evidence>
<dbReference type="EMBL" id="CP123584">
    <property type="protein sequence ID" value="WZK87063.1"/>
    <property type="molecule type" value="Genomic_DNA"/>
</dbReference>
<dbReference type="PRINTS" id="PR00032">
    <property type="entry name" value="HTHARAC"/>
</dbReference>
<dbReference type="Proteomes" id="UP001623232">
    <property type="component" value="Chromosome"/>
</dbReference>
<name>A0ABZ2XMF4_9RHOB</name>
<sequence>MFLHVRWSHINLADFLPFGAALEEATTIGGFISRFTQAVASETNSISQSLFVEDTTAYFSAKRKFVPTVSPAHIDGFMIGIWITFLHEALDFRWDPASVLVRMCDPAVLPQEFHGIRAIKSNDLGFSIRFPAAWLTIPLNGVFAPKDTDDLVGPQLDMLAPKGFVEAIRAILEKHISENDLSVEKAAELCGFSKSALARRLAKFDTTIIEILTVLKMDSAKRNLTSSNASIQSIALGLGYSDATAFSRAFRKRTGLSPRAYRQSVKTMDQ</sequence>
<dbReference type="PANTHER" id="PTHR43280">
    <property type="entry name" value="ARAC-FAMILY TRANSCRIPTIONAL REGULATOR"/>
    <property type="match status" value="1"/>
</dbReference>
<dbReference type="InterPro" id="IPR018060">
    <property type="entry name" value="HTH_AraC"/>
</dbReference>